<reference evidence="2" key="2">
    <citation type="submission" date="2020-11" db="EMBL/GenBank/DDBJ databases">
        <authorList>
            <person name="McCartney M.A."/>
            <person name="Auch B."/>
            <person name="Kono T."/>
            <person name="Mallez S."/>
            <person name="Becker A."/>
            <person name="Gohl D.M."/>
            <person name="Silverstein K.A.T."/>
            <person name="Koren S."/>
            <person name="Bechman K.B."/>
            <person name="Herman A."/>
            <person name="Abrahante J.E."/>
            <person name="Garbe J."/>
        </authorList>
    </citation>
    <scope>NUCLEOTIDE SEQUENCE</scope>
    <source>
        <strain evidence="2">Duluth1</strain>
        <tissue evidence="2">Whole animal</tissue>
    </source>
</reference>
<evidence type="ECO:0000313" key="3">
    <source>
        <dbReference type="Proteomes" id="UP000828390"/>
    </source>
</evidence>
<dbReference type="AlphaFoldDB" id="A0A9D4JHQ0"/>
<comment type="caution">
    <text evidence="2">The sequence shown here is derived from an EMBL/GenBank/DDBJ whole genome shotgun (WGS) entry which is preliminary data.</text>
</comment>
<dbReference type="Proteomes" id="UP000828390">
    <property type="component" value="Unassembled WGS sequence"/>
</dbReference>
<gene>
    <name evidence="2" type="ORF">DPMN_137496</name>
</gene>
<sequence>MLRSLMGLLVMALRIIFSHSSVGKPLADVTEEDMTEDKYVIRRHCIDTLADILAFKHCSMCRKNVVFKTRLLGERSLSFSVRNVYSTC</sequence>
<accession>A0A9D4JHQ0</accession>
<feature type="chain" id="PRO_5039129460" description="Secreted protein" evidence="1">
    <location>
        <begin position="21"/>
        <end position="88"/>
    </location>
</feature>
<organism evidence="2 3">
    <name type="scientific">Dreissena polymorpha</name>
    <name type="common">Zebra mussel</name>
    <name type="synonym">Mytilus polymorpha</name>
    <dbReference type="NCBI Taxonomy" id="45954"/>
    <lineage>
        <taxon>Eukaryota</taxon>
        <taxon>Metazoa</taxon>
        <taxon>Spiralia</taxon>
        <taxon>Lophotrochozoa</taxon>
        <taxon>Mollusca</taxon>
        <taxon>Bivalvia</taxon>
        <taxon>Autobranchia</taxon>
        <taxon>Heteroconchia</taxon>
        <taxon>Euheterodonta</taxon>
        <taxon>Imparidentia</taxon>
        <taxon>Neoheterodontei</taxon>
        <taxon>Myida</taxon>
        <taxon>Dreissenoidea</taxon>
        <taxon>Dreissenidae</taxon>
        <taxon>Dreissena</taxon>
    </lineage>
</organism>
<name>A0A9D4JHQ0_DREPO</name>
<keyword evidence="1" id="KW-0732">Signal</keyword>
<evidence type="ECO:0008006" key="4">
    <source>
        <dbReference type="Google" id="ProtNLM"/>
    </source>
</evidence>
<feature type="signal peptide" evidence="1">
    <location>
        <begin position="1"/>
        <end position="20"/>
    </location>
</feature>
<evidence type="ECO:0000256" key="1">
    <source>
        <dbReference type="SAM" id="SignalP"/>
    </source>
</evidence>
<proteinExistence type="predicted"/>
<protein>
    <recommendedName>
        <fullName evidence="4">Secreted protein</fullName>
    </recommendedName>
</protein>
<dbReference type="EMBL" id="JAIWYP010000006">
    <property type="protein sequence ID" value="KAH3809133.1"/>
    <property type="molecule type" value="Genomic_DNA"/>
</dbReference>
<reference evidence="2" key="1">
    <citation type="journal article" date="2019" name="bioRxiv">
        <title>The Genome of the Zebra Mussel, Dreissena polymorpha: A Resource for Invasive Species Research.</title>
        <authorList>
            <person name="McCartney M.A."/>
            <person name="Auch B."/>
            <person name="Kono T."/>
            <person name="Mallez S."/>
            <person name="Zhang Y."/>
            <person name="Obille A."/>
            <person name="Becker A."/>
            <person name="Abrahante J.E."/>
            <person name="Garbe J."/>
            <person name="Badalamenti J.P."/>
            <person name="Herman A."/>
            <person name="Mangelson H."/>
            <person name="Liachko I."/>
            <person name="Sullivan S."/>
            <person name="Sone E.D."/>
            <person name="Koren S."/>
            <person name="Silverstein K.A.T."/>
            <person name="Beckman K.B."/>
            <person name="Gohl D.M."/>
        </authorList>
    </citation>
    <scope>NUCLEOTIDE SEQUENCE</scope>
    <source>
        <strain evidence="2">Duluth1</strain>
        <tissue evidence="2">Whole animal</tissue>
    </source>
</reference>
<evidence type="ECO:0000313" key="2">
    <source>
        <dbReference type="EMBL" id="KAH3809133.1"/>
    </source>
</evidence>
<keyword evidence="3" id="KW-1185">Reference proteome</keyword>